<keyword evidence="1" id="KW-0472">Membrane</keyword>
<dbReference type="PANTHER" id="PTHR38441:SF1">
    <property type="entry name" value="MEMBRANE PROTEIN"/>
    <property type="match status" value="1"/>
</dbReference>
<keyword evidence="1" id="KW-1133">Transmembrane helix</keyword>
<reference evidence="3" key="1">
    <citation type="submission" date="2017-02" db="EMBL/GenBank/DDBJ databases">
        <authorList>
            <person name="Varghese N."/>
            <person name="Submissions S."/>
        </authorList>
    </citation>
    <scope>NUCLEOTIDE SEQUENCE [LARGE SCALE GENOMIC DNA]</scope>
    <source>
        <strain evidence="3">9H-4</strain>
    </source>
</reference>
<dbReference type="AlphaFoldDB" id="A0A1T4Z730"/>
<keyword evidence="3" id="KW-1185">Reference proteome</keyword>
<dbReference type="Pfam" id="PF04341">
    <property type="entry name" value="DUF485"/>
    <property type="match status" value="1"/>
</dbReference>
<proteinExistence type="predicted"/>
<feature type="transmembrane region" description="Helical" evidence="1">
    <location>
        <begin position="39"/>
        <end position="61"/>
    </location>
</feature>
<sequence>MSNPTESDSASGPTDREAAYIAVLASPEFQELKRKHRNWVLPATAAALVFYFIYVFASTYAVDFMSQKVFGNINVGLIFGLLQFVATFAVTMAYVRYADRELDPRSSKIRAEMEAEGLA</sequence>
<dbReference type="PANTHER" id="PTHR38441">
    <property type="entry name" value="INTEGRAL MEMBRANE PROTEIN-RELATED"/>
    <property type="match status" value="1"/>
</dbReference>
<evidence type="ECO:0000313" key="2">
    <source>
        <dbReference type="EMBL" id="SKB09789.1"/>
    </source>
</evidence>
<dbReference type="InterPro" id="IPR007436">
    <property type="entry name" value="DUF485"/>
</dbReference>
<protein>
    <submittedName>
        <fullName evidence="2">Uncharacterized membrane protein, DUF485 family</fullName>
    </submittedName>
</protein>
<dbReference type="RefSeq" id="WP_231948873.1">
    <property type="nucleotide sequence ID" value="NZ_LT796768.1"/>
</dbReference>
<feature type="transmembrane region" description="Helical" evidence="1">
    <location>
        <begin position="73"/>
        <end position="95"/>
    </location>
</feature>
<evidence type="ECO:0000256" key="1">
    <source>
        <dbReference type="SAM" id="Phobius"/>
    </source>
</evidence>
<evidence type="ECO:0000313" key="3">
    <source>
        <dbReference type="Proteomes" id="UP000191040"/>
    </source>
</evidence>
<accession>A0A1T4Z730</accession>
<keyword evidence="1" id="KW-0812">Transmembrane</keyword>
<gene>
    <name evidence="2" type="ORF">SAMN06295964_2895</name>
</gene>
<organism evidence="2 3">
    <name type="scientific">Aeromicrobium choanae</name>
    <dbReference type="NCBI Taxonomy" id="1736691"/>
    <lineage>
        <taxon>Bacteria</taxon>
        <taxon>Bacillati</taxon>
        <taxon>Actinomycetota</taxon>
        <taxon>Actinomycetes</taxon>
        <taxon>Propionibacteriales</taxon>
        <taxon>Nocardioidaceae</taxon>
        <taxon>Aeromicrobium</taxon>
    </lineage>
</organism>
<name>A0A1T4Z730_9ACTN</name>
<dbReference type="EMBL" id="LT796768">
    <property type="protein sequence ID" value="SKB09789.1"/>
    <property type="molecule type" value="Genomic_DNA"/>
</dbReference>
<dbReference type="STRING" id="1736691.SAMN06295964_2895"/>
<dbReference type="Proteomes" id="UP000191040">
    <property type="component" value="Chromosome I"/>
</dbReference>